<dbReference type="InterPro" id="IPR010985">
    <property type="entry name" value="Ribbon_hlx_hlx"/>
</dbReference>
<protein>
    <recommendedName>
        <fullName evidence="4">Histidine kinase</fullName>
    </recommendedName>
</protein>
<dbReference type="InterPro" id="IPR013321">
    <property type="entry name" value="Arc_rbn_hlx_hlx"/>
</dbReference>
<gene>
    <name evidence="2" type="ORF">AQI70_13560</name>
</gene>
<feature type="region of interest" description="Disordered" evidence="1">
    <location>
        <begin position="154"/>
        <end position="176"/>
    </location>
</feature>
<dbReference type="RefSeq" id="WP_062148181.1">
    <property type="nucleotide sequence ID" value="NZ_KQ947986.1"/>
</dbReference>
<dbReference type="AlphaFoldDB" id="A0A124H4P3"/>
<dbReference type="SUPFAM" id="SSF47598">
    <property type="entry name" value="Ribbon-helix-helix"/>
    <property type="match status" value="1"/>
</dbReference>
<evidence type="ECO:0000313" key="2">
    <source>
        <dbReference type="EMBL" id="KUM78482.1"/>
    </source>
</evidence>
<sequence length="176" mass="18523">MDLTPYVDGLHRELLASAGAGDGEAMALAERLAASVASATRLTMLDVLSAAADEITRDLVPGSVEVRLRGRNPHFVVTSPSFHEALDDDVEHPQDEPAPEQVPAPPSGAEGAVGRINFRPPEQLKARIEAAAAKEGLSVNAWLVRVTTAALDAGATQPRPGRRGPGPTRHYVGWVG</sequence>
<feature type="compositionally biased region" description="Low complexity" evidence="1">
    <location>
        <begin position="154"/>
        <end position="169"/>
    </location>
</feature>
<feature type="region of interest" description="Disordered" evidence="1">
    <location>
        <begin position="87"/>
        <end position="114"/>
    </location>
</feature>
<evidence type="ECO:0000313" key="3">
    <source>
        <dbReference type="Proteomes" id="UP000054024"/>
    </source>
</evidence>
<dbReference type="OrthoDB" id="5193907at2"/>
<accession>A0A124H4P3</accession>
<dbReference type="Gene3D" id="1.10.1220.10">
    <property type="entry name" value="Met repressor-like"/>
    <property type="match status" value="1"/>
</dbReference>
<dbReference type="EMBL" id="LMWJ01000007">
    <property type="protein sequence ID" value="KUM78482.1"/>
    <property type="molecule type" value="Genomic_DNA"/>
</dbReference>
<evidence type="ECO:0008006" key="4">
    <source>
        <dbReference type="Google" id="ProtNLM"/>
    </source>
</evidence>
<dbReference type="STRING" id="146536.AQI70_13560"/>
<dbReference type="GO" id="GO:0006355">
    <property type="term" value="P:regulation of DNA-templated transcription"/>
    <property type="evidence" value="ECO:0007669"/>
    <property type="project" value="InterPro"/>
</dbReference>
<evidence type="ECO:0000256" key="1">
    <source>
        <dbReference type="SAM" id="MobiDB-lite"/>
    </source>
</evidence>
<reference evidence="2 3" key="1">
    <citation type="submission" date="2015-10" db="EMBL/GenBank/DDBJ databases">
        <title>Draft genome sequence of Streptomyces curacoi DSM 40107, type strain for the species Streptomyces curacoi.</title>
        <authorList>
            <person name="Ruckert C."/>
            <person name="Winkler A."/>
            <person name="Kalinowski J."/>
            <person name="Kampfer P."/>
            <person name="Glaeser S."/>
        </authorList>
    </citation>
    <scope>NUCLEOTIDE SEQUENCE [LARGE SCALE GENOMIC DNA]</scope>
    <source>
        <strain evidence="2 3">DSM 40107</strain>
    </source>
</reference>
<dbReference type="Pfam" id="PF05534">
    <property type="entry name" value="HicB"/>
    <property type="match status" value="1"/>
</dbReference>
<dbReference type="Proteomes" id="UP000054024">
    <property type="component" value="Unassembled WGS sequence"/>
</dbReference>
<dbReference type="InterPro" id="IPR008651">
    <property type="entry name" value="Uncharacterised_HicB"/>
</dbReference>
<name>A0A124H4P3_9ACTN</name>
<keyword evidence="3" id="KW-1185">Reference proteome</keyword>
<organism evidence="2 3">
    <name type="scientific">Streptomyces curacoi</name>
    <dbReference type="NCBI Taxonomy" id="146536"/>
    <lineage>
        <taxon>Bacteria</taxon>
        <taxon>Bacillati</taxon>
        <taxon>Actinomycetota</taxon>
        <taxon>Actinomycetes</taxon>
        <taxon>Kitasatosporales</taxon>
        <taxon>Streptomycetaceae</taxon>
        <taxon>Streptomyces</taxon>
    </lineage>
</organism>
<proteinExistence type="predicted"/>
<comment type="caution">
    <text evidence="2">The sequence shown here is derived from an EMBL/GenBank/DDBJ whole genome shotgun (WGS) entry which is preliminary data.</text>
</comment>